<sequence>MTGLFRPVALAILLALLSAGGSTLAEVRFGKNVYIGGHDFSNRHYGSVHIETTTRRPPWYGCRWYRPGSRYQGRVIRTRTQICNLRQIPYSQRRR</sequence>
<reference evidence="2 3" key="1">
    <citation type="submission" date="2018-02" db="EMBL/GenBank/DDBJ databases">
        <title>Whole genome sequencing of endophytic bacterium.</title>
        <authorList>
            <person name="Eedara R."/>
            <person name="Podile A.R."/>
        </authorList>
    </citation>
    <scope>NUCLEOTIDE SEQUENCE [LARGE SCALE GENOMIC DNA]</scope>
    <source>
        <strain evidence="2 3">RP1T</strain>
    </source>
</reference>
<dbReference type="Proteomes" id="UP000237682">
    <property type="component" value="Unassembled WGS sequence"/>
</dbReference>
<evidence type="ECO:0000313" key="2">
    <source>
        <dbReference type="EMBL" id="PRH84718.1"/>
    </source>
</evidence>
<evidence type="ECO:0000256" key="1">
    <source>
        <dbReference type="SAM" id="SignalP"/>
    </source>
</evidence>
<dbReference type="AlphaFoldDB" id="A0A2S9Q5S5"/>
<gene>
    <name evidence="2" type="ORF">C5L14_25490</name>
</gene>
<accession>A0A2S9Q5S5</accession>
<keyword evidence="3" id="KW-1185">Reference proteome</keyword>
<evidence type="ECO:0000313" key="3">
    <source>
        <dbReference type="Proteomes" id="UP000237682"/>
    </source>
</evidence>
<dbReference type="EMBL" id="PUEJ01000012">
    <property type="protein sequence ID" value="PRH84718.1"/>
    <property type="molecule type" value="Genomic_DNA"/>
</dbReference>
<dbReference type="RefSeq" id="WP_105865041.1">
    <property type="nucleotide sequence ID" value="NZ_PUEJ01000012.1"/>
</dbReference>
<dbReference type="OrthoDB" id="7872442at2"/>
<feature type="chain" id="PRO_5015646462" description="Beta/gamma crystallin 'Greek key' domain-containing protein" evidence="1">
    <location>
        <begin position="26"/>
        <end position="95"/>
    </location>
</feature>
<name>A0A2S9Q5S5_9HYPH</name>
<feature type="signal peptide" evidence="1">
    <location>
        <begin position="1"/>
        <end position="25"/>
    </location>
</feature>
<proteinExistence type="predicted"/>
<protein>
    <recommendedName>
        <fullName evidence="4">Beta/gamma crystallin 'Greek key' domain-containing protein</fullName>
    </recommendedName>
</protein>
<organism evidence="2 3">
    <name type="scientific">Labrys okinawensis</name>
    <dbReference type="NCBI Taxonomy" id="346911"/>
    <lineage>
        <taxon>Bacteria</taxon>
        <taxon>Pseudomonadati</taxon>
        <taxon>Pseudomonadota</taxon>
        <taxon>Alphaproteobacteria</taxon>
        <taxon>Hyphomicrobiales</taxon>
        <taxon>Xanthobacteraceae</taxon>
        <taxon>Labrys</taxon>
    </lineage>
</organism>
<evidence type="ECO:0008006" key="4">
    <source>
        <dbReference type="Google" id="ProtNLM"/>
    </source>
</evidence>
<comment type="caution">
    <text evidence="2">The sequence shown here is derived from an EMBL/GenBank/DDBJ whole genome shotgun (WGS) entry which is preliminary data.</text>
</comment>
<keyword evidence="1" id="KW-0732">Signal</keyword>